<evidence type="ECO:0000256" key="4">
    <source>
        <dbReference type="ARBA" id="ARBA00022553"/>
    </source>
</evidence>
<accession>A0A0A6VFI8</accession>
<dbReference type="GO" id="GO:0017000">
    <property type="term" value="P:antibiotic biosynthetic process"/>
    <property type="evidence" value="ECO:0007669"/>
    <property type="project" value="UniProtKB-KW"/>
</dbReference>
<evidence type="ECO:0000256" key="6">
    <source>
        <dbReference type="ARBA" id="ARBA00023194"/>
    </source>
</evidence>
<dbReference type="InterPro" id="IPR023213">
    <property type="entry name" value="CAT-like_dom_sf"/>
</dbReference>
<dbReference type="SUPFAM" id="SSF56801">
    <property type="entry name" value="Acetyl-CoA synthetase-like"/>
    <property type="match status" value="2"/>
</dbReference>
<dbReference type="Gene3D" id="3.30.559.10">
    <property type="entry name" value="Chloramphenicol acetyltransferase-like domain"/>
    <property type="match status" value="2"/>
</dbReference>
<dbReference type="InterPro" id="IPR045851">
    <property type="entry name" value="AMP-bd_C_sf"/>
</dbReference>
<evidence type="ECO:0000259" key="7">
    <source>
        <dbReference type="PROSITE" id="PS50075"/>
    </source>
</evidence>
<dbReference type="PROSITE" id="PS00455">
    <property type="entry name" value="AMP_BINDING"/>
    <property type="match status" value="2"/>
</dbReference>
<dbReference type="SMART" id="SM01294">
    <property type="entry name" value="PKS_PP_betabranch"/>
    <property type="match status" value="1"/>
</dbReference>
<dbReference type="NCBIfam" id="NF003417">
    <property type="entry name" value="PRK04813.1"/>
    <property type="match status" value="2"/>
</dbReference>
<dbReference type="Pfam" id="PF13193">
    <property type="entry name" value="AMP-binding_C"/>
    <property type="match status" value="2"/>
</dbReference>
<dbReference type="EMBL" id="JRUN01000025">
    <property type="protein sequence ID" value="KHD85364.1"/>
    <property type="molecule type" value="Genomic_DNA"/>
</dbReference>
<evidence type="ECO:0000313" key="9">
    <source>
        <dbReference type="Proteomes" id="UP000030588"/>
    </source>
</evidence>
<protein>
    <submittedName>
        <fullName evidence="8">Diguanylate cyclase</fullName>
    </submittedName>
</protein>
<dbReference type="Gene3D" id="3.40.50.980">
    <property type="match status" value="2"/>
</dbReference>
<keyword evidence="5" id="KW-0436">Ligase</keyword>
<comment type="caution">
    <text evidence="8">The sequence shown here is derived from an EMBL/GenBank/DDBJ whole genome shotgun (WGS) entry which is preliminary data.</text>
</comment>
<dbReference type="SUPFAM" id="SSF53474">
    <property type="entry name" value="alpha/beta-Hydrolases"/>
    <property type="match status" value="1"/>
</dbReference>
<dbReference type="CDD" id="cd17643">
    <property type="entry name" value="A_NRPS_Cytc1-like"/>
    <property type="match status" value="1"/>
</dbReference>
<dbReference type="InterPro" id="IPR000873">
    <property type="entry name" value="AMP-dep_synth/lig_dom"/>
</dbReference>
<feature type="domain" description="Carrier" evidence="7">
    <location>
        <begin position="964"/>
        <end position="1039"/>
    </location>
</feature>
<evidence type="ECO:0000256" key="3">
    <source>
        <dbReference type="ARBA" id="ARBA00022450"/>
    </source>
</evidence>
<dbReference type="Gene3D" id="3.40.50.1820">
    <property type="entry name" value="alpha/beta hydrolase"/>
    <property type="match status" value="1"/>
</dbReference>
<evidence type="ECO:0000256" key="2">
    <source>
        <dbReference type="ARBA" id="ARBA00006432"/>
    </source>
</evidence>
<gene>
    <name evidence="8" type="ORF">NG54_09675</name>
</gene>
<dbReference type="STRING" id="363870.NG54_09675"/>
<dbReference type="Pfam" id="PF00668">
    <property type="entry name" value="Condensation"/>
    <property type="match status" value="2"/>
</dbReference>
<dbReference type="InterPro" id="IPR006162">
    <property type="entry name" value="Ppantetheine_attach_site"/>
</dbReference>
<evidence type="ECO:0000256" key="1">
    <source>
        <dbReference type="ARBA" id="ARBA00001957"/>
    </source>
</evidence>
<dbReference type="Pfam" id="PF00975">
    <property type="entry name" value="Thioesterase"/>
    <property type="match status" value="1"/>
</dbReference>
<dbReference type="PANTHER" id="PTHR45527:SF14">
    <property type="entry name" value="PLIPASTATIN SYNTHASE SUBUNIT B"/>
    <property type="match status" value="1"/>
</dbReference>
<dbReference type="PROSITE" id="PS50075">
    <property type="entry name" value="CARRIER"/>
    <property type="match status" value="2"/>
</dbReference>
<evidence type="ECO:0000313" key="8">
    <source>
        <dbReference type="EMBL" id="KHD85364.1"/>
    </source>
</evidence>
<dbReference type="InterPro" id="IPR010071">
    <property type="entry name" value="AA_adenyl_dom"/>
</dbReference>
<keyword evidence="6" id="KW-0045">Antibiotic biosynthesis</keyword>
<dbReference type="PROSITE" id="PS00012">
    <property type="entry name" value="PHOSPHOPANTETHEINE"/>
    <property type="match status" value="1"/>
</dbReference>
<dbReference type="InterPro" id="IPR029058">
    <property type="entry name" value="AB_hydrolase_fold"/>
</dbReference>
<dbReference type="CDD" id="cd19538">
    <property type="entry name" value="LCL_NRPS"/>
    <property type="match status" value="1"/>
</dbReference>
<dbReference type="InterPro" id="IPR009081">
    <property type="entry name" value="PP-bd_ACP"/>
</dbReference>
<dbReference type="Gene3D" id="1.10.1200.10">
    <property type="entry name" value="ACP-like"/>
    <property type="match status" value="1"/>
</dbReference>
<feature type="domain" description="Carrier" evidence="7">
    <location>
        <begin position="2041"/>
        <end position="2116"/>
    </location>
</feature>
<dbReference type="SUPFAM" id="SSF52777">
    <property type="entry name" value="CoA-dependent acyltransferases"/>
    <property type="match status" value="4"/>
</dbReference>
<organism evidence="8 9">
    <name type="scientific">Heyndrickxia ginsengihumi</name>
    <dbReference type="NCBI Taxonomy" id="363870"/>
    <lineage>
        <taxon>Bacteria</taxon>
        <taxon>Bacillati</taxon>
        <taxon>Bacillota</taxon>
        <taxon>Bacilli</taxon>
        <taxon>Bacillales</taxon>
        <taxon>Bacillaceae</taxon>
        <taxon>Heyndrickxia</taxon>
    </lineage>
</organism>
<dbReference type="GO" id="GO:0016874">
    <property type="term" value="F:ligase activity"/>
    <property type="evidence" value="ECO:0007669"/>
    <property type="project" value="UniProtKB-KW"/>
</dbReference>
<dbReference type="NCBIfam" id="TIGR01733">
    <property type="entry name" value="AA-adenyl-dom"/>
    <property type="match status" value="2"/>
</dbReference>
<dbReference type="Gene3D" id="3.30.300.30">
    <property type="match status" value="2"/>
</dbReference>
<dbReference type="InterPro" id="IPR020806">
    <property type="entry name" value="PKS_PP-bd"/>
</dbReference>
<dbReference type="InterPro" id="IPR020845">
    <property type="entry name" value="AMP-binding_CS"/>
</dbReference>
<dbReference type="FunFam" id="3.40.50.980:FF:000001">
    <property type="entry name" value="Non-ribosomal peptide synthetase"/>
    <property type="match status" value="2"/>
</dbReference>
<dbReference type="Pfam" id="PF00501">
    <property type="entry name" value="AMP-binding"/>
    <property type="match status" value="2"/>
</dbReference>
<evidence type="ECO:0000256" key="5">
    <source>
        <dbReference type="ARBA" id="ARBA00022598"/>
    </source>
</evidence>
<keyword evidence="4" id="KW-0597">Phosphoprotein</keyword>
<keyword evidence="3" id="KW-0596">Phosphopantetheine</keyword>
<dbReference type="Pfam" id="PF00550">
    <property type="entry name" value="PP-binding"/>
    <property type="match status" value="2"/>
</dbReference>
<dbReference type="GO" id="GO:0005829">
    <property type="term" value="C:cytosol"/>
    <property type="evidence" value="ECO:0007669"/>
    <property type="project" value="TreeGrafter"/>
</dbReference>
<name>A0A0A6VFI8_9BACI</name>
<dbReference type="FunFam" id="2.30.38.10:FF:000001">
    <property type="entry name" value="Non-ribosomal peptide synthetase PvdI"/>
    <property type="match status" value="2"/>
</dbReference>
<dbReference type="GO" id="GO:0008610">
    <property type="term" value="P:lipid biosynthetic process"/>
    <property type="evidence" value="ECO:0007669"/>
    <property type="project" value="UniProtKB-ARBA"/>
</dbReference>
<dbReference type="InterPro" id="IPR036736">
    <property type="entry name" value="ACP-like_sf"/>
</dbReference>
<dbReference type="InterPro" id="IPR001242">
    <property type="entry name" value="Condensation_dom"/>
</dbReference>
<dbReference type="CDD" id="cd12116">
    <property type="entry name" value="A_NRPS_Ta1_like"/>
    <property type="match status" value="1"/>
</dbReference>
<dbReference type="GO" id="GO:0044550">
    <property type="term" value="P:secondary metabolite biosynthetic process"/>
    <property type="evidence" value="ECO:0007669"/>
    <property type="project" value="UniProtKB-ARBA"/>
</dbReference>
<comment type="cofactor">
    <cofactor evidence="1">
        <name>pantetheine 4'-phosphate</name>
        <dbReference type="ChEBI" id="CHEBI:47942"/>
    </cofactor>
</comment>
<dbReference type="RefSeq" id="WP_035354641.1">
    <property type="nucleotide sequence ID" value="NZ_JRUN01000025.1"/>
</dbReference>
<reference evidence="8 9" key="1">
    <citation type="submission" date="2014-10" db="EMBL/GenBank/DDBJ databases">
        <title>Draft genome of phytase producing Bacillus ginsengihumi strain M2.11.</title>
        <authorList>
            <person name="Toymentseva A."/>
            <person name="Boulygina E.A."/>
            <person name="Kazakov S.V."/>
            <person name="Kayumov I."/>
            <person name="Suleimanova A.D."/>
            <person name="Mardanova A.M."/>
            <person name="Maria S.N."/>
            <person name="Sergey M.Y."/>
            <person name="Sharipova M.R."/>
        </authorList>
    </citation>
    <scope>NUCLEOTIDE SEQUENCE [LARGE SCALE GENOMIC DNA]</scope>
    <source>
        <strain evidence="8 9">M2.11</strain>
    </source>
</reference>
<sequence length="2386" mass="270543">MIDRKNTRLPLTEAQSSIWFAQQLDPSSPIYNTAEYIEIFGDINPDTFEHALEKVIFETESLFTRFGEDEKGPYQIVVPFKEMPFHYIDVSTEQDPREQAIRWMKEEFSHPVNLERDSIFTEALLKLSSNHYIWYQRIHHIAIDGFGAKLIIQRVANAYSDIINGQPYGGKPFDPISKVLELDRKYKESEQYRVDQQYWREQFKDGPTVVGMKDHIANAQHSFLRNSIQWSLASTTQLKKSAHDLHTNWYELMVATVALYIHRLTGTNDIILGYPVLNRPSIDVMNIPTMMMNMIPLRLTLQADMQLSQLFEHVREVIKESMAHHRYRHEVLRRDLKLLGEHKRLFGPIINIMPFNNDLRFGSARGVTYNLGNGPVDDFTINLHDIEGIGFRMDFDANPSLYSIDELKSHQQRFIHLLKKVVSHQKEQRLGSIHILLADEYQQLLEERNQTVQALPHDGFLHVFEKQVLETPNAKAVICGDEQLNYHELNQCANRLAHYLLAQGVKAEDYVAITLNRSIDMLVCLLAVLKTGAAYLPIDPEYPDERVAHMLKNTKPICILTNIEAQRARFIQQFTNHIIVIDDPRTKNLLLNASSFNLHKHVSCMHPAYIIYTSGSTGEPKGVVVTLDSLNNVLFSMRNKMPITANDRMLAVTTVSFDISALELFLPLICGARIVIAEKDVNKDPAAIANLIKEHNVTMMQATPTLWQMLAANQPHSVRGMKVLVGGEALPGQLASTLKNLNCKTTNLYGPTETTIWSMLSNVNDEQKQTPSIGQPIWNTEVYVLDSCLQPVPAGAIGELYISGRGLARGYNNRPALTAERFIANPYGAPGSRMYRTGDLVRWNENGTLDYIGRVDYQIKLRGFRIETSEIEEILMKHNSVEKAVVQIGTDHAGSQRLVAYIVQGQHTVFNEMEIRSYISNYLPSYMIPSIFIVIKEMPLTPNGKLDRNALPKPEFTMKVETRKPRTPQEEMLCKLFSETLQIPEIGIDDNFFEMGGHSILAVQLINLIREVLGKNMTIAKLFEYPTVAQLVAQLEDNQLNKPIIEKQPRPSQIPLSFGQRRLWFLQHLEGRKDAYNIPVVIKLKGDLNIQALQQALIDVITRHESLRTMFPSDETGMSYQCILEPHDFKMKLEVIKTNEKQFLTEINKAIHYCFDLTTEPAFRVNIFEINHNQYVLLLLIHHIAADGWSLTPLTRDLAKAYHDHCHKSSNVLSPLPIQYADYTICQQQWLNERKGAKQVSQQLAYWKDALNGLPDQIELPTDFPRPIQSSFEGGIVDLTIDSILHQKLLDLAHKRNVSLFMVLQAAIAALLTKLGAGNDIPIGSPIAGRNHDSLENVIGLFVNTLVLRTDTAGNPSFSELLSRVKYADLSAFEHQDVPFELLVEQLNPTRYRSKNPLFQVMFAFQNIPDPRLELEDVETKLELYHVGSAKFDLTFELQEGRKTDGSPNGIHGFIEYSSDLFRRTTIEKMAERFLQLLKEIVSKPDVPIDKLSIILPEERKMLFTLEHNKHVSKVSEKTIPALFEEQAEKRPNATALIFENERLSYRALNEKANKLAKLLIAMGVGPEKVVALAFSRSIELVVGMLAVLKAGGTYLSLDPNYPEDRLAFMVEDAQPICILTTKHISSTIKTIGNIKHFTVDELEAREDINLLLETSPINSERPEPLLPSHSAYIIYTSGSTGKPKGVVVPHHNVVRLFKSTDHLFHFGADDIWTLFHSYAFDFSVWEIWGPLLHGGSLVIVSHNVSRSPKQFLALLADEHVTVLNQTPSAFYQLMQADKEDSEVSNRLSLRYIIFGGEALELSRLEEWYRRHDDMQPKLVNMYGITETTVHVTYIELNEKMVAESRNSLIGCSLSDLDVYLLDSELQIVPPGVVGELYVSGPGLARGYLGRPDLTSERFIANPYGQPGSRMYRTGDLAKWHANGLLEYVGRADQQVKIRGFRIEIGEIEAVLAKHPAIEQVGVVVREDYPNNKCLVAYIVYKKGMKGTTEHLRNYVANVLPGYMVPSFFMSIESLPLTPNGKLDRKALPAPEIEMERLDRGPRTPQEEIMCNLFKEILQLNKVSVSESFFELGGHSLLAVQLMSRIRDVFGTELSIGDLFEAPTIASLVEKLEVGSSQNSLAMLLPLRTSGNNLPLFCVHPAGGLSWCYAGLMTSLEKDFPIYGLQARGIERNEPLPKTLDEMALEYICQIKSVQPKGPYHLLGWSLGGNVVHAMATELQKQGDEVSLVVMLDSYPSQFLPIAQVPKEEEVLIALLALGGFEPEDICEKNLTQSNTIEILLRHGSALASLDEETIINLKETYKNSVRILSEYKPKQFEGDILFFRSTVIPEWFDPISPDEWRPFVSGNIFQYDIHCRHKDLCQPGPLFEIGQILMRLMKEKNQMIL</sequence>
<dbReference type="SUPFAM" id="SSF47336">
    <property type="entry name" value="ACP-like"/>
    <property type="match status" value="2"/>
</dbReference>
<proteinExistence type="inferred from homology"/>
<dbReference type="PANTHER" id="PTHR45527">
    <property type="entry name" value="NONRIBOSOMAL PEPTIDE SYNTHETASE"/>
    <property type="match status" value="1"/>
</dbReference>
<dbReference type="FunFam" id="3.30.300.30:FF:000010">
    <property type="entry name" value="Enterobactin synthetase component F"/>
    <property type="match status" value="2"/>
</dbReference>
<dbReference type="FunFam" id="3.40.50.980:FF:000002">
    <property type="entry name" value="Enterobactin synthetase component F"/>
    <property type="match status" value="1"/>
</dbReference>
<dbReference type="Gene3D" id="2.30.38.10">
    <property type="entry name" value="Luciferase, Domain 3"/>
    <property type="match status" value="1"/>
</dbReference>
<dbReference type="Proteomes" id="UP000030588">
    <property type="component" value="Unassembled WGS sequence"/>
</dbReference>
<dbReference type="FunFam" id="3.40.50.12780:FF:000012">
    <property type="entry name" value="Non-ribosomal peptide synthetase"/>
    <property type="match status" value="2"/>
</dbReference>
<dbReference type="OrthoDB" id="9765680at2"/>
<comment type="similarity">
    <text evidence="2">Belongs to the ATP-dependent AMP-binding enzyme family.</text>
</comment>
<dbReference type="GO" id="GO:0031177">
    <property type="term" value="F:phosphopantetheine binding"/>
    <property type="evidence" value="ECO:0007669"/>
    <property type="project" value="InterPro"/>
</dbReference>
<dbReference type="InterPro" id="IPR025110">
    <property type="entry name" value="AMP-bd_C"/>
</dbReference>
<dbReference type="SMART" id="SM00823">
    <property type="entry name" value="PKS_PP"/>
    <property type="match status" value="2"/>
</dbReference>
<dbReference type="Gene3D" id="3.30.559.30">
    <property type="entry name" value="Nonribosomal peptide synthetase, condensation domain"/>
    <property type="match status" value="2"/>
</dbReference>
<dbReference type="FunFam" id="1.10.1200.10:FF:000005">
    <property type="entry name" value="Nonribosomal peptide synthetase 1"/>
    <property type="match status" value="2"/>
</dbReference>
<dbReference type="FunFam" id="3.30.559.30:FF:000001">
    <property type="entry name" value="Non-ribosomal peptide synthetase"/>
    <property type="match status" value="1"/>
</dbReference>
<dbReference type="InterPro" id="IPR001031">
    <property type="entry name" value="Thioesterase"/>
</dbReference>
<dbReference type="Gene3D" id="3.40.50.12780">
    <property type="entry name" value="N-terminal domain of ligase-like"/>
    <property type="match status" value="1"/>
</dbReference>
<dbReference type="GO" id="GO:0043041">
    <property type="term" value="P:amino acid activation for nonribosomal peptide biosynthetic process"/>
    <property type="evidence" value="ECO:0007669"/>
    <property type="project" value="TreeGrafter"/>
</dbReference>
<dbReference type="InterPro" id="IPR042099">
    <property type="entry name" value="ANL_N_sf"/>
</dbReference>